<evidence type="ECO:0000256" key="7">
    <source>
        <dbReference type="ARBA" id="ARBA00022824"/>
    </source>
</evidence>
<dbReference type="InterPro" id="IPR003406">
    <property type="entry name" value="Glyco_trans_14"/>
</dbReference>
<keyword evidence="6" id="KW-0479">Metal-binding</keyword>
<dbReference type="GO" id="GO:0046872">
    <property type="term" value="F:metal ion binding"/>
    <property type="evidence" value="ECO:0007669"/>
    <property type="project" value="UniProtKB-KW"/>
</dbReference>
<dbReference type="AlphaFoldDB" id="A0A2Z2NJW3"/>
<keyword evidence="9" id="KW-1133">Transmembrane helix</keyword>
<dbReference type="Proteomes" id="UP000250079">
    <property type="component" value="Chromosome"/>
</dbReference>
<keyword evidence="16" id="KW-1185">Reference proteome</keyword>
<keyword evidence="4" id="KW-0808">Transferase</keyword>
<dbReference type="Pfam" id="PF02485">
    <property type="entry name" value="Branch"/>
    <property type="match status" value="2"/>
</dbReference>
<evidence type="ECO:0000256" key="11">
    <source>
        <dbReference type="ARBA" id="ARBA00023136"/>
    </source>
</evidence>
<sequence length="315" mass="36080">MIAYHILCHGNFKQVAMLVDSLFTTEDVFLIDIDDGQKPDLAPLEKYKNRSNVHIHRDSNISWGGGGTLRKTIKGALFLLDSEISWDYYVVLSGQDLPLQPKDEIKKRLSRGSAEKISYIRATRTSTLSLDEIPIDNKSKDCVLWGDRGHTKVFAKPGSINPQVDFGARWLVDVAEIGEIGHVYVGSCDSLLLKRREMYFSKYPFHIGANWFNLHRSVIEHMLNDEFAYELYDVLKNTFIPDESYFQTYIKNTTFRDKTDGDYGRLILRPGPVPRVKVFDMKDLPAIEASNDLFGRKFDLNHDARVIQEVLERAA</sequence>
<dbReference type="InterPro" id="IPR043538">
    <property type="entry name" value="XYLT"/>
</dbReference>
<keyword evidence="7" id="KW-0256">Endoplasmic reticulum</keyword>
<evidence type="ECO:0000256" key="9">
    <source>
        <dbReference type="ARBA" id="ARBA00022989"/>
    </source>
</evidence>
<keyword evidence="12" id="KW-1015">Disulfide bond</keyword>
<dbReference type="GO" id="GO:0015012">
    <property type="term" value="P:heparan sulfate proteoglycan biosynthetic process"/>
    <property type="evidence" value="ECO:0007669"/>
    <property type="project" value="TreeGrafter"/>
</dbReference>
<evidence type="ECO:0000256" key="8">
    <source>
        <dbReference type="ARBA" id="ARBA00022968"/>
    </source>
</evidence>
<dbReference type="GO" id="GO:0016020">
    <property type="term" value="C:membrane"/>
    <property type="evidence" value="ECO:0007669"/>
    <property type="project" value="InterPro"/>
</dbReference>
<keyword evidence="10" id="KW-0333">Golgi apparatus</keyword>
<protein>
    <recommendedName>
        <fullName evidence="14">Peptide O-xylosyltransferase</fullName>
    </recommendedName>
</protein>
<keyword evidence="8" id="KW-0735">Signal-anchor</keyword>
<evidence type="ECO:0000256" key="10">
    <source>
        <dbReference type="ARBA" id="ARBA00023034"/>
    </source>
</evidence>
<dbReference type="PANTHER" id="PTHR46025">
    <property type="entry name" value="XYLOSYLTRANSFERASE OXT"/>
    <property type="match status" value="1"/>
</dbReference>
<evidence type="ECO:0000256" key="12">
    <source>
        <dbReference type="ARBA" id="ARBA00023157"/>
    </source>
</evidence>
<comment type="subcellular location">
    <subcellularLocation>
        <location evidence="2">Endoplasmic reticulum membrane</location>
        <topology evidence="2">Single-pass type II membrane protein</topology>
    </subcellularLocation>
    <subcellularLocation>
        <location evidence="1">Golgi apparatus membrane</location>
        <topology evidence="1">Single-pass type II membrane protein</topology>
    </subcellularLocation>
</comment>
<reference evidence="15 16" key="1">
    <citation type="submission" date="2016-12" db="EMBL/GenBank/DDBJ databases">
        <authorList>
            <person name="Song W.-J."/>
            <person name="Kurnit D.M."/>
        </authorList>
    </citation>
    <scope>NUCLEOTIDE SEQUENCE [LARGE SCALE GENOMIC DNA]</scope>
    <source>
        <strain evidence="15 16">IMCC3135</strain>
    </source>
</reference>
<keyword evidence="13" id="KW-0325">Glycoprotein</keyword>
<evidence type="ECO:0000256" key="14">
    <source>
        <dbReference type="ARBA" id="ARBA00042865"/>
    </source>
</evidence>
<organism evidence="15 16">
    <name type="scientific">Granulosicoccus antarcticus IMCC3135</name>
    <dbReference type="NCBI Taxonomy" id="1192854"/>
    <lineage>
        <taxon>Bacteria</taxon>
        <taxon>Pseudomonadati</taxon>
        <taxon>Pseudomonadota</taxon>
        <taxon>Gammaproteobacteria</taxon>
        <taxon>Chromatiales</taxon>
        <taxon>Granulosicoccaceae</taxon>
        <taxon>Granulosicoccus</taxon>
    </lineage>
</organism>
<evidence type="ECO:0000256" key="1">
    <source>
        <dbReference type="ARBA" id="ARBA00004323"/>
    </source>
</evidence>
<dbReference type="EMBL" id="CP018632">
    <property type="protein sequence ID" value="ASJ71682.1"/>
    <property type="molecule type" value="Genomic_DNA"/>
</dbReference>
<evidence type="ECO:0000313" key="16">
    <source>
        <dbReference type="Proteomes" id="UP000250079"/>
    </source>
</evidence>
<accession>A0A2Z2NJW3</accession>
<keyword evidence="5" id="KW-0812">Transmembrane</keyword>
<dbReference type="OrthoDB" id="7943907at2"/>
<evidence type="ECO:0000313" key="15">
    <source>
        <dbReference type="EMBL" id="ASJ71682.1"/>
    </source>
</evidence>
<dbReference type="KEGG" id="gai:IMCC3135_07895"/>
<keyword evidence="11" id="KW-0472">Membrane</keyword>
<evidence type="ECO:0000256" key="13">
    <source>
        <dbReference type="ARBA" id="ARBA00023180"/>
    </source>
</evidence>
<dbReference type="GO" id="GO:0050650">
    <property type="term" value="P:chondroitin sulfate proteoglycan biosynthetic process"/>
    <property type="evidence" value="ECO:0007669"/>
    <property type="project" value="TreeGrafter"/>
</dbReference>
<evidence type="ECO:0000256" key="5">
    <source>
        <dbReference type="ARBA" id="ARBA00022692"/>
    </source>
</evidence>
<evidence type="ECO:0000256" key="3">
    <source>
        <dbReference type="ARBA" id="ARBA00022676"/>
    </source>
</evidence>
<name>A0A2Z2NJW3_9GAMM</name>
<keyword evidence="3" id="KW-0328">Glycosyltransferase</keyword>
<evidence type="ECO:0000256" key="2">
    <source>
        <dbReference type="ARBA" id="ARBA00004648"/>
    </source>
</evidence>
<dbReference type="RefSeq" id="WP_088917089.1">
    <property type="nucleotide sequence ID" value="NZ_CP018632.1"/>
</dbReference>
<evidence type="ECO:0000256" key="6">
    <source>
        <dbReference type="ARBA" id="ARBA00022723"/>
    </source>
</evidence>
<dbReference type="PANTHER" id="PTHR46025:SF3">
    <property type="entry name" value="XYLOSYLTRANSFERASE OXT"/>
    <property type="match status" value="1"/>
</dbReference>
<evidence type="ECO:0000256" key="4">
    <source>
        <dbReference type="ARBA" id="ARBA00022679"/>
    </source>
</evidence>
<proteinExistence type="predicted"/>
<dbReference type="GO" id="GO:0030158">
    <property type="term" value="F:protein xylosyltransferase activity"/>
    <property type="evidence" value="ECO:0007669"/>
    <property type="project" value="InterPro"/>
</dbReference>
<gene>
    <name evidence="15" type="ORF">IMCC3135_07895</name>
</gene>